<gene>
    <name evidence="1" type="ORF">P3T76_010732</name>
</gene>
<organism evidence="1 2">
    <name type="scientific">Phytophthora citrophthora</name>
    <dbReference type="NCBI Taxonomy" id="4793"/>
    <lineage>
        <taxon>Eukaryota</taxon>
        <taxon>Sar</taxon>
        <taxon>Stramenopiles</taxon>
        <taxon>Oomycota</taxon>
        <taxon>Peronosporomycetes</taxon>
        <taxon>Peronosporales</taxon>
        <taxon>Peronosporaceae</taxon>
        <taxon>Phytophthora</taxon>
    </lineage>
</organism>
<reference evidence="1" key="1">
    <citation type="submission" date="2023-08" db="EMBL/GenBank/DDBJ databases">
        <title>Reference Genome Resource for the Citrus Pathogen Phytophthora citrophthora.</title>
        <authorList>
            <person name="Moller H."/>
            <person name="Coetzee B."/>
            <person name="Rose L.J."/>
            <person name="Van Niekerk J.M."/>
        </authorList>
    </citation>
    <scope>NUCLEOTIDE SEQUENCE</scope>
    <source>
        <strain evidence="1">STE-U-9442</strain>
    </source>
</reference>
<keyword evidence="2" id="KW-1185">Reference proteome</keyword>
<dbReference type="Proteomes" id="UP001259832">
    <property type="component" value="Unassembled WGS sequence"/>
</dbReference>
<proteinExistence type="predicted"/>
<evidence type="ECO:0000313" key="2">
    <source>
        <dbReference type="Proteomes" id="UP001259832"/>
    </source>
</evidence>
<name>A0AAD9GBX5_9STRA</name>
<dbReference type="AlphaFoldDB" id="A0AAD9GBX5"/>
<comment type="caution">
    <text evidence="1">The sequence shown here is derived from an EMBL/GenBank/DDBJ whole genome shotgun (WGS) entry which is preliminary data.</text>
</comment>
<dbReference type="EMBL" id="JASMQC010000023">
    <property type="protein sequence ID" value="KAK1935507.1"/>
    <property type="molecule type" value="Genomic_DNA"/>
</dbReference>
<accession>A0AAD9GBX5</accession>
<protein>
    <submittedName>
        <fullName evidence="1">Uncharacterized protein</fullName>
    </submittedName>
</protein>
<evidence type="ECO:0000313" key="1">
    <source>
        <dbReference type="EMBL" id="KAK1935507.1"/>
    </source>
</evidence>
<sequence>MQRVFARMVRGRPSEDHGLESIEDSWETVKTMYEDVPVKLKQFLDHIKDTLLCKFVLGFTKSKSQPTTAPSDSTT</sequence>